<evidence type="ECO:0000313" key="1">
    <source>
        <dbReference type="EMBL" id="EFW18670.1"/>
    </source>
</evidence>
<dbReference type="EMBL" id="GL636491">
    <property type="protein sequence ID" value="EFW18670.1"/>
    <property type="molecule type" value="Genomic_DNA"/>
</dbReference>
<keyword evidence="2" id="KW-1185">Reference proteome</keyword>
<dbReference type="Proteomes" id="UP000002497">
    <property type="component" value="Unassembled WGS sequence"/>
</dbReference>
<evidence type="ECO:0000313" key="2">
    <source>
        <dbReference type="Proteomes" id="UP000002497"/>
    </source>
</evidence>
<sequence length="114" mass="12722">MCSVGFLGSCFTPEMPPSRQGLAELTKRTMYCMHCRQPRSHHISIEPSFWSDVILRPANTAGVEEAGSVLGTIDTRLALASQVWFESAIFNPGNHFTWMELSDCWPSSSGYLHI</sequence>
<name>E9D3M8_COCPS</name>
<proteinExistence type="predicted"/>
<protein>
    <submittedName>
        <fullName evidence="1">Predicted protein</fullName>
    </submittedName>
</protein>
<dbReference type="HOGENOM" id="CLU_2120874_0_0_1"/>
<dbReference type="VEuPathDB" id="FungiDB:CPSG_04217"/>
<gene>
    <name evidence="1" type="ORF">CPSG_04217</name>
</gene>
<organism evidence="2">
    <name type="scientific">Coccidioides posadasii (strain RMSCC 757 / Silveira)</name>
    <name type="common">Valley fever fungus</name>
    <dbReference type="NCBI Taxonomy" id="443226"/>
    <lineage>
        <taxon>Eukaryota</taxon>
        <taxon>Fungi</taxon>
        <taxon>Dikarya</taxon>
        <taxon>Ascomycota</taxon>
        <taxon>Pezizomycotina</taxon>
        <taxon>Eurotiomycetes</taxon>
        <taxon>Eurotiomycetidae</taxon>
        <taxon>Onygenales</taxon>
        <taxon>Onygenaceae</taxon>
        <taxon>Coccidioides</taxon>
    </lineage>
</organism>
<reference evidence="2" key="1">
    <citation type="journal article" date="2010" name="Genome Res.">
        <title>Population genomic sequencing of Coccidioides fungi reveals recent hybridization and transposon control.</title>
        <authorList>
            <person name="Neafsey D.E."/>
            <person name="Barker B.M."/>
            <person name="Sharpton T.J."/>
            <person name="Stajich J.E."/>
            <person name="Park D.J."/>
            <person name="Whiston E."/>
            <person name="Hung C.-Y."/>
            <person name="McMahan C."/>
            <person name="White J."/>
            <person name="Sykes S."/>
            <person name="Heiman D."/>
            <person name="Young S."/>
            <person name="Zeng Q."/>
            <person name="Abouelleil A."/>
            <person name="Aftuck L."/>
            <person name="Bessette D."/>
            <person name="Brown A."/>
            <person name="FitzGerald M."/>
            <person name="Lui A."/>
            <person name="Macdonald J.P."/>
            <person name="Priest M."/>
            <person name="Orbach M.J."/>
            <person name="Galgiani J.N."/>
            <person name="Kirkland T.N."/>
            <person name="Cole G.T."/>
            <person name="Birren B.W."/>
            <person name="Henn M.R."/>
            <person name="Taylor J.W."/>
            <person name="Rounsley S.D."/>
        </authorList>
    </citation>
    <scope>NUCLEOTIDE SEQUENCE [LARGE SCALE GENOMIC DNA]</scope>
    <source>
        <strain evidence="2">RMSCC 757 / Silveira</strain>
    </source>
</reference>
<reference evidence="2" key="2">
    <citation type="submission" date="2010-03" db="EMBL/GenBank/DDBJ databases">
        <title>The genome sequence of Coccidioides posadasii strain Silveira.</title>
        <authorList>
            <consortium name="The Broad Institute Genome Sequencing Center for Infectious Disease"/>
            <person name="Neafsey D."/>
            <person name="Orbach M."/>
            <person name="Henn M.R."/>
            <person name="Cole G.T."/>
            <person name="Galgiani J."/>
            <person name="Gardner M.J."/>
            <person name="Kirkland T.N."/>
            <person name="Taylor J.W."/>
            <person name="Young S.K."/>
            <person name="Zeng Q."/>
            <person name="Koehrsen M."/>
            <person name="Alvarado L."/>
            <person name="Berlin A."/>
            <person name="Borenstein D."/>
            <person name="Chapman S.B."/>
            <person name="Chen Z."/>
            <person name="Engels R."/>
            <person name="Freedman E."/>
            <person name="Gellesch M."/>
            <person name="Goldberg J."/>
            <person name="Griggs A."/>
            <person name="Gujja S."/>
            <person name="Heilman E."/>
            <person name="Heiman D."/>
            <person name="Howarth C."/>
            <person name="Jen D."/>
            <person name="Larson L."/>
            <person name="Mehta T."/>
            <person name="Neiman D."/>
            <person name="Park D."/>
            <person name="Pearson M."/>
            <person name="Richards J."/>
            <person name="Roberts A."/>
            <person name="Saif S."/>
            <person name="Shea T."/>
            <person name="Shenoy N."/>
            <person name="Sisk P."/>
            <person name="Stolte C."/>
            <person name="Sykes S."/>
            <person name="Walk T."/>
            <person name="White J."/>
            <person name="Yandava C."/>
            <person name="Haas B."/>
            <person name="Nusbaum C."/>
            <person name="Birren B."/>
        </authorList>
    </citation>
    <scope>NUCLEOTIDE SEQUENCE [LARGE SCALE GENOMIC DNA]</scope>
    <source>
        <strain evidence="2">RMSCC 757 / Silveira</strain>
    </source>
</reference>
<accession>E9D3M8</accession>
<dbReference type="AlphaFoldDB" id="E9D3M8"/>